<dbReference type="KEGG" id="kbs:EPA93_32320"/>
<keyword evidence="1 3" id="KW-0808">Transferase</keyword>
<dbReference type="PANTHER" id="PTHR13947">
    <property type="entry name" value="GNAT FAMILY N-ACETYLTRANSFERASE"/>
    <property type="match status" value="1"/>
</dbReference>
<proteinExistence type="predicted"/>
<dbReference type="EMBL" id="CP035758">
    <property type="protein sequence ID" value="QBD80406.1"/>
    <property type="molecule type" value="Genomic_DNA"/>
</dbReference>
<dbReference type="PANTHER" id="PTHR13947:SF37">
    <property type="entry name" value="LD18367P"/>
    <property type="match status" value="1"/>
</dbReference>
<dbReference type="InterPro" id="IPR016181">
    <property type="entry name" value="Acyl_CoA_acyltransferase"/>
</dbReference>
<dbReference type="Pfam" id="PF00583">
    <property type="entry name" value="Acetyltransf_1"/>
    <property type="match status" value="1"/>
</dbReference>
<dbReference type="Proteomes" id="UP000290365">
    <property type="component" value="Chromosome"/>
</dbReference>
<evidence type="ECO:0000259" key="2">
    <source>
        <dbReference type="PROSITE" id="PS51186"/>
    </source>
</evidence>
<dbReference type="CDD" id="cd04301">
    <property type="entry name" value="NAT_SF"/>
    <property type="match status" value="1"/>
</dbReference>
<evidence type="ECO:0000256" key="1">
    <source>
        <dbReference type="ARBA" id="ARBA00022679"/>
    </source>
</evidence>
<dbReference type="AlphaFoldDB" id="A0A4P6JZ89"/>
<feature type="domain" description="N-acetyltransferase" evidence="2">
    <location>
        <begin position="61"/>
        <end position="225"/>
    </location>
</feature>
<protein>
    <submittedName>
        <fullName evidence="3">GNAT family N-acetyltransferase</fullName>
    </submittedName>
</protein>
<dbReference type="OrthoDB" id="9803233at2"/>
<dbReference type="GO" id="GO:0008080">
    <property type="term" value="F:N-acetyltransferase activity"/>
    <property type="evidence" value="ECO:0007669"/>
    <property type="project" value="InterPro"/>
</dbReference>
<name>A0A4P6JZ89_KTERU</name>
<keyword evidence="4" id="KW-1185">Reference proteome</keyword>
<dbReference type="InterPro" id="IPR050769">
    <property type="entry name" value="NAT_camello-type"/>
</dbReference>
<dbReference type="Gene3D" id="3.40.630.30">
    <property type="match status" value="1"/>
</dbReference>
<sequence>MAACWFRKALQQIAPETCLFCFSTIEIHEHLSAKTAKISKQNKMYKIEKGETSVEQEKFPVHIRDASISEREAIRSVTLAAYKQYETIASPPLWALLQQAILSGLAEEGPVERIVAEYAGKIVGSVQLYPPSMRAYHYDAPVEATGPEVRLLAVDLSLQGHGIGKALMLECIKRAQDRGYSTVGLHTGDMMLAANKMYKRMGFVHVPALDFHAEDESIVKGYRLELEKISLKYRGEW</sequence>
<accession>A0A4P6JZ89</accession>
<organism evidence="3 4">
    <name type="scientific">Ktedonosporobacter rubrisoli</name>
    <dbReference type="NCBI Taxonomy" id="2509675"/>
    <lineage>
        <taxon>Bacteria</taxon>
        <taxon>Bacillati</taxon>
        <taxon>Chloroflexota</taxon>
        <taxon>Ktedonobacteria</taxon>
        <taxon>Ktedonobacterales</taxon>
        <taxon>Ktedonosporobacteraceae</taxon>
        <taxon>Ktedonosporobacter</taxon>
    </lineage>
</organism>
<evidence type="ECO:0000313" key="3">
    <source>
        <dbReference type="EMBL" id="QBD80406.1"/>
    </source>
</evidence>
<dbReference type="SUPFAM" id="SSF55729">
    <property type="entry name" value="Acyl-CoA N-acyltransferases (Nat)"/>
    <property type="match status" value="1"/>
</dbReference>
<dbReference type="InterPro" id="IPR000182">
    <property type="entry name" value="GNAT_dom"/>
</dbReference>
<gene>
    <name evidence="3" type="ORF">EPA93_32320</name>
</gene>
<dbReference type="PROSITE" id="PS51186">
    <property type="entry name" value="GNAT"/>
    <property type="match status" value="1"/>
</dbReference>
<evidence type="ECO:0000313" key="4">
    <source>
        <dbReference type="Proteomes" id="UP000290365"/>
    </source>
</evidence>
<reference evidence="3 4" key="1">
    <citation type="submission" date="2019-01" db="EMBL/GenBank/DDBJ databases">
        <title>Ktedonosporobacter rubrisoli SCAWS-G2.</title>
        <authorList>
            <person name="Huang Y."/>
            <person name="Yan B."/>
        </authorList>
    </citation>
    <scope>NUCLEOTIDE SEQUENCE [LARGE SCALE GENOMIC DNA]</scope>
    <source>
        <strain evidence="3 4">SCAWS-G2</strain>
    </source>
</reference>